<proteinExistence type="predicted"/>
<reference evidence="2" key="1">
    <citation type="submission" date="2022-11" db="UniProtKB">
        <authorList>
            <consortium name="WormBaseParasite"/>
        </authorList>
    </citation>
    <scope>IDENTIFICATION</scope>
</reference>
<sequence length="102" mass="11272">MKLSGNLFFRFVVKWAPMKLGNFCPKGAGLCNMGSYTKIRRLSSNSNRIQPIPLSGTALAGLAASSFSKGGKRRCEKTSNKLESFLSYILCSFLFLKIVDRV</sequence>
<dbReference type="Proteomes" id="UP000887563">
    <property type="component" value="Unplaced"/>
</dbReference>
<evidence type="ECO:0000313" key="2">
    <source>
        <dbReference type="WBParaSite" id="Minc3s00391g11503"/>
    </source>
</evidence>
<name>A0A914LBW8_MELIC</name>
<protein>
    <submittedName>
        <fullName evidence="2">Candidate secreted effector</fullName>
    </submittedName>
</protein>
<accession>A0A914LBW8</accession>
<dbReference type="AlphaFoldDB" id="A0A914LBW8"/>
<dbReference type="WBParaSite" id="Minc3s00391g11503">
    <property type="protein sequence ID" value="Minc3s00391g11503"/>
    <property type="gene ID" value="Minc3s00391g11503"/>
</dbReference>
<evidence type="ECO:0000313" key="1">
    <source>
        <dbReference type="Proteomes" id="UP000887563"/>
    </source>
</evidence>
<organism evidence="1 2">
    <name type="scientific">Meloidogyne incognita</name>
    <name type="common">Southern root-knot nematode worm</name>
    <name type="synonym">Oxyuris incognita</name>
    <dbReference type="NCBI Taxonomy" id="6306"/>
    <lineage>
        <taxon>Eukaryota</taxon>
        <taxon>Metazoa</taxon>
        <taxon>Ecdysozoa</taxon>
        <taxon>Nematoda</taxon>
        <taxon>Chromadorea</taxon>
        <taxon>Rhabditida</taxon>
        <taxon>Tylenchina</taxon>
        <taxon>Tylenchomorpha</taxon>
        <taxon>Tylenchoidea</taxon>
        <taxon>Meloidogynidae</taxon>
        <taxon>Meloidogyninae</taxon>
        <taxon>Meloidogyne</taxon>
        <taxon>Meloidogyne incognita group</taxon>
    </lineage>
</organism>
<keyword evidence="1" id="KW-1185">Reference proteome</keyword>